<dbReference type="InterPro" id="IPR032675">
    <property type="entry name" value="LRR_dom_sf"/>
</dbReference>
<dbReference type="InterPro" id="IPR002088">
    <property type="entry name" value="Prenyl_trans_a"/>
</dbReference>
<dbReference type="GO" id="GO:0097354">
    <property type="term" value="P:prenylation"/>
    <property type="evidence" value="ECO:0007669"/>
    <property type="project" value="UniProtKB-UniRule"/>
</dbReference>
<dbReference type="Pfam" id="PF13516">
    <property type="entry name" value="LRR_6"/>
    <property type="match status" value="2"/>
</dbReference>
<name>A0A6D2JLH5_9BRAS</name>
<dbReference type="EMBL" id="CACVBM020001174">
    <property type="protein sequence ID" value="CAA7037331.1"/>
    <property type="molecule type" value="Genomic_DNA"/>
</dbReference>
<dbReference type="PROSITE" id="PS51450">
    <property type="entry name" value="LRR"/>
    <property type="match status" value="1"/>
</dbReference>
<evidence type="ECO:0000256" key="2">
    <source>
        <dbReference type="ARBA" id="ARBA00012656"/>
    </source>
</evidence>
<dbReference type="PANTHER" id="PTHR11129:SF2">
    <property type="entry name" value="GERANYLGERANYL TRANSFERASE TYPE-2 SUBUNIT ALPHA"/>
    <property type="match status" value="1"/>
</dbReference>
<keyword evidence="5 9" id="KW-0808">Transferase</keyword>
<comment type="function">
    <text evidence="9">Catalyzes the transfer of a geranyl-geranyl moiety from geranyl-geranyl pyrophosphate to cysteines occuring in specific C-terminal amino acid sequences.</text>
</comment>
<dbReference type="SUPFAM" id="SSF52058">
    <property type="entry name" value="L domain-like"/>
    <property type="match status" value="1"/>
</dbReference>
<dbReference type="Gene3D" id="3.80.10.10">
    <property type="entry name" value="Ribonuclease Inhibitor"/>
    <property type="match status" value="1"/>
</dbReference>
<evidence type="ECO:0000256" key="3">
    <source>
        <dbReference type="ARBA" id="ARBA00014772"/>
    </source>
</evidence>
<dbReference type="InterPro" id="IPR001611">
    <property type="entry name" value="Leu-rich_rpt"/>
</dbReference>
<keyword evidence="4 9" id="KW-0637">Prenyltransferase</keyword>
<keyword evidence="11" id="KW-1185">Reference proteome</keyword>
<protein>
    <recommendedName>
        <fullName evidence="3 9">Geranylgeranyl transferase type-2 subunit alpha</fullName>
        <ecNumber evidence="2 9">2.5.1.60</ecNumber>
    </recommendedName>
    <alternativeName>
        <fullName evidence="7 9">Geranylgeranyl transferase type II subunit alpha</fullName>
    </alternativeName>
</protein>
<dbReference type="PANTHER" id="PTHR11129">
    <property type="entry name" value="PROTEIN FARNESYLTRANSFERASE ALPHA SUBUNIT/RAB GERANYLGERANYL TRANSFERASE ALPHA SUBUNIT"/>
    <property type="match status" value="1"/>
</dbReference>
<reference evidence="10" key="1">
    <citation type="submission" date="2020-01" db="EMBL/GenBank/DDBJ databases">
        <authorList>
            <person name="Mishra B."/>
        </authorList>
    </citation>
    <scope>NUCLEOTIDE SEQUENCE [LARGE SCALE GENOMIC DNA]</scope>
</reference>
<evidence type="ECO:0000256" key="1">
    <source>
        <dbReference type="ARBA" id="ARBA00006734"/>
    </source>
</evidence>
<dbReference type="Proteomes" id="UP000467841">
    <property type="component" value="Unassembled WGS sequence"/>
</dbReference>
<dbReference type="AlphaFoldDB" id="A0A6D2JLH5"/>
<dbReference type="SUPFAM" id="SSF48439">
    <property type="entry name" value="Protein prenylyltransferase"/>
    <property type="match status" value="1"/>
</dbReference>
<accession>A0A6D2JLH5</accession>
<evidence type="ECO:0000313" key="10">
    <source>
        <dbReference type="EMBL" id="CAA7037331.1"/>
    </source>
</evidence>
<evidence type="ECO:0000256" key="4">
    <source>
        <dbReference type="ARBA" id="ARBA00022602"/>
    </source>
</evidence>
<organism evidence="10 11">
    <name type="scientific">Microthlaspi erraticum</name>
    <dbReference type="NCBI Taxonomy" id="1685480"/>
    <lineage>
        <taxon>Eukaryota</taxon>
        <taxon>Viridiplantae</taxon>
        <taxon>Streptophyta</taxon>
        <taxon>Embryophyta</taxon>
        <taxon>Tracheophyta</taxon>
        <taxon>Spermatophyta</taxon>
        <taxon>Magnoliopsida</taxon>
        <taxon>eudicotyledons</taxon>
        <taxon>Gunneridae</taxon>
        <taxon>Pentapetalae</taxon>
        <taxon>rosids</taxon>
        <taxon>malvids</taxon>
        <taxon>Brassicales</taxon>
        <taxon>Brassicaceae</taxon>
        <taxon>Coluteocarpeae</taxon>
        <taxon>Microthlaspi</taxon>
    </lineage>
</organism>
<dbReference type="Pfam" id="PF01239">
    <property type="entry name" value="PPTA"/>
    <property type="match status" value="5"/>
</dbReference>
<proteinExistence type="inferred from homology"/>
<evidence type="ECO:0000256" key="7">
    <source>
        <dbReference type="ARBA" id="ARBA00031267"/>
    </source>
</evidence>
<sequence>MHGRPRKASEPGEDADSAAKAVKLRSLQSQFMSNHHGKIYTKVAIELSTELLKINPEAYTAWNYRKLAVEDNLSRIESDPDLVKSILDEELSVVESALMQNFKSYGAWHHRKWVLSKGHSSIGNELKLLDKFQKKDSRNFHAWNYRRFVVELTNRSKQDELQYTEDMICKNFSNYSAWHNRSVLVSSLLANRADGFMPNEKIPEELDFVHNAIFTEPGDQSGWFYHLWLLDQTVDVETPLLASSWPSHGCSIILSGPGCLNDSSSKFTTFCSESGSFPLIIYFDQAVGGVSSSTVTIDSELKGNEDLVWEPVSGKNSQVSCGWVTRMKYFSSEPIVRKEYKVKVRVGNSPGIISSRGGCNFSAPCEFFFTAHVHDAAVKDSEESIVSWTDEFDIWDAQSEDLNSFVSLGRLNAEMDLNWRQEALAKEVELFRQLSDSKIGKLTLARLLMASEAMASDDTVKGAHYEEILQLYNDLMALDSSHYQYYKDMHSVAFLHKVTSSTESLSRYLFRYRNMNNLVCLRLNNLSLSRIASVEKLLFVQMLDLSHNELHSTEGLEAMQLLTCLNLSHNRIRSFSALDSLRHVKQLRVLDVSHNHIGKHSVDTTRYLCSSPLSNSEWTQDEVGRQKPSLVTKYWDAYFVLRDMSLKQLDVAGNVIAGDEFNSFVLQVMPKLVWLDGQKLRT</sequence>
<keyword evidence="6" id="KW-0677">Repeat</keyword>
<comment type="caution">
    <text evidence="10">The sequence shown here is derived from an EMBL/GenBank/DDBJ whole genome shotgun (WGS) entry which is preliminary data.</text>
</comment>
<evidence type="ECO:0000256" key="9">
    <source>
        <dbReference type="RuleBase" id="RU367120"/>
    </source>
</evidence>
<evidence type="ECO:0000256" key="5">
    <source>
        <dbReference type="ARBA" id="ARBA00022679"/>
    </source>
</evidence>
<dbReference type="PROSITE" id="PS51147">
    <property type="entry name" value="PFTA"/>
    <property type="match status" value="5"/>
</dbReference>
<evidence type="ECO:0000256" key="6">
    <source>
        <dbReference type="ARBA" id="ARBA00022737"/>
    </source>
</evidence>
<dbReference type="GO" id="GO:0004663">
    <property type="term" value="F:Rab geranylgeranyltransferase activity"/>
    <property type="evidence" value="ECO:0007669"/>
    <property type="project" value="UniProtKB-UniRule"/>
</dbReference>
<gene>
    <name evidence="10" type="ORF">MERR_LOCUS24566</name>
</gene>
<dbReference type="GO" id="GO:0005968">
    <property type="term" value="C:Rab-protein geranylgeranyltransferase complex"/>
    <property type="evidence" value="ECO:0007669"/>
    <property type="project" value="TreeGrafter"/>
</dbReference>
<evidence type="ECO:0000313" key="11">
    <source>
        <dbReference type="Proteomes" id="UP000467841"/>
    </source>
</evidence>
<dbReference type="Gene3D" id="1.25.40.120">
    <property type="entry name" value="Protein prenylyltransferase"/>
    <property type="match status" value="1"/>
</dbReference>
<dbReference type="FunFam" id="1.25.40.120:FF:000035">
    <property type="entry name" value="Geranylgeranyl transferase type-2 subunit alpha"/>
    <property type="match status" value="1"/>
</dbReference>
<dbReference type="OrthoDB" id="1658at2759"/>
<evidence type="ECO:0000256" key="8">
    <source>
        <dbReference type="ARBA" id="ARBA00047658"/>
    </source>
</evidence>
<comment type="similarity">
    <text evidence="1 9">Belongs to the protein prenyltransferase subunit alpha family.</text>
</comment>
<dbReference type="EC" id="2.5.1.60" evidence="2 9"/>
<comment type="catalytic activity">
    <reaction evidence="8 9">
        <text>geranylgeranyl diphosphate + L-cysteinyl-[protein] = S-geranylgeranyl-L-cysteinyl-[protein] + diphosphate</text>
        <dbReference type="Rhea" id="RHEA:21240"/>
        <dbReference type="Rhea" id="RHEA-COMP:10131"/>
        <dbReference type="Rhea" id="RHEA-COMP:11537"/>
        <dbReference type="ChEBI" id="CHEBI:29950"/>
        <dbReference type="ChEBI" id="CHEBI:33019"/>
        <dbReference type="ChEBI" id="CHEBI:57533"/>
        <dbReference type="ChEBI" id="CHEBI:86021"/>
        <dbReference type="EC" id="2.5.1.60"/>
    </reaction>
</comment>